<dbReference type="OrthoDB" id="4073891at2759"/>
<gene>
    <name evidence="4" type="ORF">AW171_hschr74087</name>
</gene>
<reference evidence="4 5" key="1">
    <citation type="submission" date="2016-01" db="EMBL/GenBank/DDBJ databases">
        <title>Genome sequence of the yeast Holleya sinecauda.</title>
        <authorList>
            <person name="Dietrich F.S."/>
        </authorList>
    </citation>
    <scope>NUCLEOTIDE SEQUENCE [LARGE SCALE GENOMIC DNA]</scope>
    <source>
        <strain evidence="4 5">ATCC 58844</strain>
    </source>
</reference>
<feature type="transmembrane region" description="Helical" evidence="2">
    <location>
        <begin position="321"/>
        <end position="343"/>
    </location>
</feature>
<dbReference type="EMBL" id="CP014247">
    <property type="protein sequence ID" value="AMD22077.1"/>
    <property type="molecule type" value="Genomic_DNA"/>
</dbReference>
<organism evidence="4 5">
    <name type="scientific">Eremothecium sinecaudum</name>
    <dbReference type="NCBI Taxonomy" id="45286"/>
    <lineage>
        <taxon>Eukaryota</taxon>
        <taxon>Fungi</taxon>
        <taxon>Dikarya</taxon>
        <taxon>Ascomycota</taxon>
        <taxon>Saccharomycotina</taxon>
        <taxon>Saccharomycetes</taxon>
        <taxon>Saccharomycetales</taxon>
        <taxon>Saccharomycetaceae</taxon>
        <taxon>Eremothecium</taxon>
    </lineage>
</organism>
<evidence type="ECO:0000256" key="3">
    <source>
        <dbReference type="SAM" id="SignalP"/>
    </source>
</evidence>
<keyword evidence="2" id="KW-0812">Transmembrane</keyword>
<evidence type="ECO:0000313" key="4">
    <source>
        <dbReference type="EMBL" id="AMD22077.1"/>
    </source>
</evidence>
<keyword evidence="3" id="KW-0732">Signal</keyword>
<proteinExistence type="predicted"/>
<dbReference type="Proteomes" id="UP000243052">
    <property type="component" value="Chromosome vii"/>
</dbReference>
<evidence type="ECO:0000256" key="1">
    <source>
        <dbReference type="SAM" id="MobiDB-lite"/>
    </source>
</evidence>
<protein>
    <submittedName>
        <fullName evidence="4">HGL263Wp</fullName>
    </submittedName>
</protein>
<feature type="region of interest" description="Disordered" evidence="1">
    <location>
        <begin position="354"/>
        <end position="380"/>
    </location>
</feature>
<name>A0A0X8HV78_9SACH</name>
<dbReference type="GeneID" id="28725407"/>
<feature type="transmembrane region" description="Helical" evidence="2">
    <location>
        <begin position="273"/>
        <end position="301"/>
    </location>
</feature>
<feature type="chain" id="PRO_5007066967" evidence="3">
    <location>
        <begin position="24"/>
        <end position="380"/>
    </location>
</feature>
<evidence type="ECO:0000256" key="2">
    <source>
        <dbReference type="SAM" id="Phobius"/>
    </source>
</evidence>
<feature type="signal peptide" evidence="3">
    <location>
        <begin position="1"/>
        <end position="23"/>
    </location>
</feature>
<accession>A0A0X8HV78</accession>
<keyword evidence="2" id="KW-0472">Membrane</keyword>
<sequence length="380" mass="43369">MGSRVLRFQAYGKWFMLLALSLAICLLHLPNYSCTYSRDLPICTPQFSFQLTNTTPTATLFLSTVKEVSMLLSYVAIDLGWNVNFPKPDDYDTSNLVNTFDPSNKYHVNLFGYCKWQPLSSKATWYCMDNPNGLDILSMIVRDLGAQLGVLSHSNTKILSDSLWILYRSMFDSFYKFVHDDDYRANKVASFLQSLQQGEPLHSVDQFKTVTLLVKCFENLTWAIQVTEICSFVLMAVAFLLSCVAFILDLMSNKEALYTNRTERQARSQLAKLVTLRISYAAVTASMFNQIGMAVYFLVLFSIRYPYDYKVKVMTFNPDTGYWLSILRFFMEFWFAVTCHLSFSQQKNKLANAKSAQWKSEGETPDSGNTAVSDPDACQV</sequence>
<dbReference type="RefSeq" id="XP_017989073.1">
    <property type="nucleotide sequence ID" value="XM_018133764.1"/>
</dbReference>
<evidence type="ECO:0000313" key="5">
    <source>
        <dbReference type="Proteomes" id="UP000243052"/>
    </source>
</evidence>
<dbReference type="AlphaFoldDB" id="A0A0X8HV78"/>
<keyword evidence="2" id="KW-1133">Transmembrane helix</keyword>
<keyword evidence="5" id="KW-1185">Reference proteome</keyword>
<feature type="transmembrane region" description="Helical" evidence="2">
    <location>
        <begin position="232"/>
        <end position="252"/>
    </location>
</feature>